<dbReference type="HOGENOM" id="CLU_1948334_0_0_1"/>
<proteinExistence type="predicted"/>
<dbReference type="InParanoid" id="E4UU14"/>
<organism evidence="3">
    <name type="scientific">Arthroderma gypseum (strain ATCC MYA-4604 / CBS 118893)</name>
    <name type="common">Microsporum gypseum</name>
    <dbReference type="NCBI Taxonomy" id="535722"/>
    <lineage>
        <taxon>Eukaryota</taxon>
        <taxon>Fungi</taxon>
        <taxon>Dikarya</taxon>
        <taxon>Ascomycota</taxon>
        <taxon>Pezizomycotina</taxon>
        <taxon>Eurotiomycetes</taxon>
        <taxon>Eurotiomycetidae</taxon>
        <taxon>Onygenales</taxon>
        <taxon>Arthrodermataceae</taxon>
        <taxon>Nannizzia</taxon>
    </lineage>
</organism>
<feature type="region of interest" description="Disordered" evidence="1">
    <location>
        <begin position="59"/>
        <end position="129"/>
    </location>
</feature>
<feature type="compositionally biased region" description="Basic and acidic residues" evidence="1">
    <location>
        <begin position="67"/>
        <end position="87"/>
    </location>
</feature>
<evidence type="ECO:0000313" key="3">
    <source>
        <dbReference type="Proteomes" id="UP000002669"/>
    </source>
</evidence>
<reference evidence="3" key="1">
    <citation type="journal article" date="2012" name="MBio">
        <title>Comparative genome analysis of Trichophyton rubrum and related dermatophytes reveals candidate genes involved in infection.</title>
        <authorList>
            <person name="Martinez D.A."/>
            <person name="Oliver B.G."/>
            <person name="Graeser Y."/>
            <person name="Goldberg J.M."/>
            <person name="Li W."/>
            <person name="Martinez-Rossi N.M."/>
            <person name="Monod M."/>
            <person name="Shelest E."/>
            <person name="Barton R.C."/>
            <person name="Birch E."/>
            <person name="Brakhage A.A."/>
            <person name="Chen Z."/>
            <person name="Gurr S.J."/>
            <person name="Heiman D."/>
            <person name="Heitman J."/>
            <person name="Kosti I."/>
            <person name="Rossi A."/>
            <person name="Saif S."/>
            <person name="Samalova M."/>
            <person name="Saunders C.W."/>
            <person name="Shea T."/>
            <person name="Summerbell R.C."/>
            <person name="Xu J."/>
            <person name="Young S."/>
            <person name="Zeng Q."/>
            <person name="Birren B.W."/>
            <person name="Cuomo C.A."/>
            <person name="White T.C."/>
        </authorList>
    </citation>
    <scope>NUCLEOTIDE SEQUENCE [LARGE SCALE GENOMIC DNA]</scope>
    <source>
        <strain evidence="3">ATCC MYA-4604 / CBS 118893</strain>
    </source>
</reference>
<sequence>MPGTGYKRVINNGAPQPSKDKKIRTIGEREEFLLVSRRPARVLESLASVTRPHLRAISEKGNISTETQKHRNTEKARKCAKRMEYRKGYRALRRMRERDSERKRGRETSLDALAESVPQEAPAGSNKPS</sequence>
<protein>
    <submittedName>
        <fullName evidence="2">Uncharacterized protein</fullName>
    </submittedName>
</protein>
<evidence type="ECO:0000256" key="1">
    <source>
        <dbReference type="SAM" id="MobiDB-lite"/>
    </source>
</evidence>
<dbReference type="Proteomes" id="UP000002669">
    <property type="component" value="Unassembled WGS sequence"/>
</dbReference>
<dbReference type="VEuPathDB" id="FungiDB:MGYG_04607"/>
<dbReference type="GeneID" id="10029728"/>
<dbReference type="AlphaFoldDB" id="E4UU14"/>
<gene>
    <name evidence="2" type="ORF">MGYG_04607</name>
</gene>
<name>E4UU14_ARTGP</name>
<dbReference type="EMBL" id="DS989824">
    <property type="protein sequence ID" value="EFR01604.1"/>
    <property type="molecule type" value="Genomic_DNA"/>
</dbReference>
<keyword evidence="3" id="KW-1185">Reference proteome</keyword>
<feature type="region of interest" description="Disordered" evidence="1">
    <location>
        <begin position="1"/>
        <end position="21"/>
    </location>
</feature>
<feature type="compositionally biased region" description="Basic and acidic residues" evidence="1">
    <location>
        <begin position="94"/>
        <end position="109"/>
    </location>
</feature>
<accession>E4UU14</accession>
<dbReference type="RefSeq" id="XP_003174434.1">
    <property type="nucleotide sequence ID" value="XM_003174386.1"/>
</dbReference>
<evidence type="ECO:0000313" key="2">
    <source>
        <dbReference type="EMBL" id="EFR01604.1"/>
    </source>
</evidence>